<feature type="chain" id="PRO_5010551028" description="DUF5105 domain-containing protein" evidence="1">
    <location>
        <begin position="24"/>
        <end position="236"/>
    </location>
</feature>
<evidence type="ECO:0008006" key="4">
    <source>
        <dbReference type="Google" id="ProtNLM"/>
    </source>
</evidence>
<evidence type="ECO:0000313" key="2">
    <source>
        <dbReference type="EMBL" id="SJZ43127.1"/>
    </source>
</evidence>
<reference evidence="2 3" key="1">
    <citation type="submission" date="2017-02" db="EMBL/GenBank/DDBJ databases">
        <authorList>
            <person name="Peterson S.W."/>
        </authorList>
    </citation>
    <scope>NUCLEOTIDE SEQUENCE [LARGE SCALE GENOMIC DNA]</scope>
    <source>
        <strain evidence="2 3">ATCC 17233</strain>
    </source>
</reference>
<gene>
    <name evidence="2" type="ORF">SAMN02745110_00450</name>
</gene>
<evidence type="ECO:0000256" key="1">
    <source>
        <dbReference type="SAM" id="SignalP"/>
    </source>
</evidence>
<sequence>MKLKKFITVVLAFSLILTLTACGKDNKIKKYSTYIENLIAVNYLGASDAYIESTGANKEDAEAMYAQNVDRLAIALKNYYGLVLTEDDELFKDLHTLAEMVYGNAKYSVDKTYKSSGHYKVDITIYPIDIITQADQDAKAYVEKFNEKVAAGEFNNYDKETYEHEFAEGLVDILKDAAKNMTYRDPQTITVTIVEDGDTFYISNEDFIKIDDAMVAGSTAVESTESETTESESTSE</sequence>
<dbReference type="OrthoDB" id="2038304at2"/>
<dbReference type="Proteomes" id="UP000189857">
    <property type="component" value="Unassembled WGS sequence"/>
</dbReference>
<name>A0A1T4KL74_9FIRM</name>
<feature type="signal peptide" evidence="1">
    <location>
        <begin position="1"/>
        <end position="23"/>
    </location>
</feature>
<organism evidence="2 3">
    <name type="scientific">Eubacterium ruminantium</name>
    <dbReference type="NCBI Taxonomy" id="42322"/>
    <lineage>
        <taxon>Bacteria</taxon>
        <taxon>Bacillati</taxon>
        <taxon>Bacillota</taxon>
        <taxon>Clostridia</taxon>
        <taxon>Eubacteriales</taxon>
        <taxon>Eubacteriaceae</taxon>
        <taxon>Eubacterium</taxon>
    </lineage>
</organism>
<accession>A0A1T4KL74</accession>
<keyword evidence="3" id="KW-1185">Reference proteome</keyword>
<keyword evidence="1" id="KW-0732">Signal</keyword>
<proteinExistence type="predicted"/>
<dbReference type="RefSeq" id="WP_078786123.1">
    <property type="nucleotide sequence ID" value="NZ_FMTO01000003.1"/>
</dbReference>
<evidence type="ECO:0000313" key="3">
    <source>
        <dbReference type="Proteomes" id="UP000189857"/>
    </source>
</evidence>
<dbReference type="AlphaFoldDB" id="A0A1T4KL74"/>
<dbReference type="PROSITE" id="PS51257">
    <property type="entry name" value="PROKAR_LIPOPROTEIN"/>
    <property type="match status" value="1"/>
</dbReference>
<dbReference type="EMBL" id="FUXA01000004">
    <property type="protein sequence ID" value="SJZ43127.1"/>
    <property type="molecule type" value="Genomic_DNA"/>
</dbReference>
<protein>
    <recommendedName>
        <fullName evidence="4">DUF5105 domain-containing protein</fullName>
    </recommendedName>
</protein>